<evidence type="ECO:0000256" key="1">
    <source>
        <dbReference type="SAM" id="SignalP"/>
    </source>
</evidence>
<sequence length="88" mass="9489">MLRLLLTCLAFLSGLVAVGTPASAMFAESSVAGSAAEVCSSDKEDARCECSTAIRVRHWRIALERVCRPRDPVIFVPTVQLGPDRALE</sequence>
<organism evidence="2 3">
    <name type="scientific">Alteriqipengyuania abyssalis</name>
    <dbReference type="NCBI Taxonomy" id="2860200"/>
    <lineage>
        <taxon>Bacteria</taxon>
        <taxon>Pseudomonadati</taxon>
        <taxon>Pseudomonadota</taxon>
        <taxon>Alphaproteobacteria</taxon>
        <taxon>Sphingomonadales</taxon>
        <taxon>Erythrobacteraceae</taxon>
        <taxon>Alteriqipengyuania</taxon>
    </lineage>
</organism>
<reference evidence="2 3" key="1">
    <citation type="submission" date="2021-07" db="EMBL/GenBank/DDBJ databases">
        <title>Alteriqipengyuania abyssalis NZ-12B nov, sp.nov isolated from deep sea sponge in pacific ocean.</title>
        <authorList>
            <person name="Tareen S."/>
            <person name="Wink J."/>
        </authorList>
    </citation>
    <scope>NUCLEOTIDE SEQUENCE [LARGE SCALE GENOMIC DNA]</scope>
    <source>
        <strain evidence="2 3">NZ-12B</strain>
    </source>
</reference>
<feature type="chain" id="PRO_5045094277" evidence="1">
    <location>
        <begin position="25"/>
        <end position="88"/>
    </location>
</feature>
<keyword evidence="3" id="KW-1185">Reference proteome</keyword>
<protein>
    <submittedName>
        <fullName evidence="2">Uncharacterized protein</fullName>
    </submittedName>
</protein>
<name>A0ABS7P9Z1_9SPHN</name>
<dbReference type="Proteomes" id="UP000759298">
    <property type="component" value="Unassembled WGS sequence"/>
</dbReference>
<gene>
    <name evidence="2" type="ORF">KYN89_02335</name>
</gene>
<comment type="caution">
    <text evidence="2">The sequence shown here is derived from an EMBL/GenBank/DDBJ whole genome shotgun (WGS) entry which is preliminary data.</text>
</comment>
<feature type="signal peptide" evidence="1">
    <location>
        <begin position="1"/>
        <end position="24"/>
    </location>
</feature>
<accession>A0ABS7P9Z1</accession>
<evidence type="ECO:0000313" key="3">
    <source>
        <dbReference type="Proteomes" id="UP000759298"/>
    </source>
</evidence>
<dbReference type="RefSeq" id="WP_222823626.1">
    <property type="nucleotide sequence ID" value="NZ_JAHWXP010000001.1"/>
</dbReference>
<keyword evidence="1" id="KW-0732">Signal</keyword>
<proteinExistence type="predicted"/>
<dbReference type="EMBL" id="JAHWXP010000001">
    <property type="protein sequence ID" value="MBY8335878.1"/>
    <property type="molecule type" value="Genomic_DNA"/>
</dbReference>
<evidence type="ECO:0000313" key="2">
    <source>
        <dbReference type="EMBL" id="MBY8335878.1"/>
    </source>
</evidence>